<evidence type="ECO:0008006" key="3">
    <source>
        <dbReference type="Google" id="ProtNLM"/>
    </source>
</evidence>
<dbReference type="InterPro" id="IPR036291">
    <property type="entry name" value="NAD(P)-bd_dom_sf"/>
</dbReference>
<organism evidence="1 2">
    <name type="scientific">Streptomyces caledonius</name>
    <dbReference type="NCBI Taxonomy" id="3134107"/>
    <lineage>
        <taxon>Bacteria</taxon>
        <taxon>Bacillati</taxon>
        <taxon>Actinomycetota</taxon>
        <taxon>Actinomycetes</taxon>
        <taxon>Kitasatosporales</taxon>
        <taxon>Streptomycetaceae</taxon>
        <taxon>Streptomyces</taxon>
    </lineage>
</organism>
<keyword evidence="2" id="KW-1185">Reference proteome</keyword>
<proteinExistence type="predicted"/>
<name>A0ABU8U6R9_9ACTN</name>
<evidence type="ECO:0000313" key="1">
    <source>
        <dbReference type="EMBL" id="MEJ8643567.1"/>
    </source>
</evidence>
<evidence type="ECO:0000313" key="2">
    <source>
        <dbReference type="Proteomes" id="UP001382904"/>
    </source>
</evidence>
<sequence length="113" mass="12208">MLATVLTRGGHAGQRYVVTGPEALTPADKVSAIAAATGRELRFTELTDAQARRQWRAEGWPEEGFAFLLDMWATVPESVAEVTTTVERVVGRPPRTFAAWATAHADAFGRGVP</sequence>
<dbReference type="InterPro" id="IPR051604">
    <property type="entry name" value="Ergot_Alk_Oxidoreductase"/>
</dbReference>
<dbReference type="SUPFAM" id="SSF51735">
    <property type="entry name" value="NAD(P)-binding Rossmann-fold domains"/>
    <property type="match status" value="1"/>
</dbReference>
<dbReference type="Proteomes" id="UP001382904">
    <property type="component" value="Unassembled WGS sequence"/>
</dbReference>
<protein>
    <recommendedName>
        <fullName evidence="3">Hydroxylase</fullName>
    </recommendedName>
</protein>
<comment type="caution">
    <text evidence="1">The sequence shown here is derived from an EMBL/GenBank/DDBJ whole genome shotgun (WGS) entry which is preliminary data.</text>
</comment>
<dbReference type="EMBL" id="JBBKAM010000002">
    <property type="protein sequence ID" value="MEJ8643567.1"/>
    <property type="molecule type" value="Genomic_DNA"/>
</dbReference>
<dbReference type="Gene3D" id="3.40.50.720">
    <property type="entry name" value="NAD(P)-binding Rossmann-like Domain"/>
    <property type="match status" value="1"/>
</dbReference>
<dbReference type="PANTHER" id="PTHR43162">
    <property type="match status" value="1"/>
</dbReference>
<accession>A0ABU8U6R9</accession>
<dbReference type="PANTHER" id="PTHR43162:SF1">
    <property type="entry name" value="PRESTALK A DIFFERENTIATION PROTEIN A"/>
    <property type="match status" value="1"/>
</dbReference>
<gene>
    <name evidence="1" type="ORF">WKI68_23705</name>
</gene>
<reference evidence="1 2" key="1">
    <citation type="submission" date="2024-03" db="EMBL/GenBank/DDBJ databases">
        <title>Novel Streptomyces species of biotechnological and ecological value are a feature of Machair soil.</title>
        <authorList>
            <person name="Prole J.R."/>
            <person name="Goodfellow M."/>
            <person name="Allenby N."/>
            <person name="Ward A.C."/>
        </authorList>
    </citation>
    <scope>NUCLEOTIDE SEQUENCE [LARGE SCALE GENOMIC DNA]</scope>
    <source>
        <strain evidence="1 2">MS1.HAVA.3</strain>
    </source>
</reference>